<keyword evidence="1" id="KW-0175">Coiled coil</keyword>
<organism evidence="4 5">
    <name type="scientific">Lophiotrema nucula</name>
    <dbReference type="NCBI Taxonomy" id="690887"/>
    <lineage>
        <taxon>Eukaryota</taxon>
        <taxon>Fungi</taxon>
        <taxon>Dikarya</taxon>
        <taxon>Ascomycota</taxon>
        <taxon>Pezizomycotina</taxon>
        <taxon>Dothideomycetes</taxon>
        <taxon>Pleosporomycetidae</taxon>
        <taxon>Pleosporales</taxon>
        <taxon>Lophiotremataceae</taxon>
        <taxon>Lophiotrema</taxon>
    </lineage>
</organism>
<keyword evidence="2" id="KW-0472">Membrane</keyword>
<feature type="transmembrane region" description="Helical" evidence="2">
    <location>
        <begin position="269"/>
        <end position="293"/>
    </location>
</feature>
<dbReference type="PANTHER" id="PTHR42078">
    <property type="entry name" value="GLUCAN 1, 4-ALPHA-GLUCOSIDASE"/>
    <property type="match status" value="1"/>
</dbReference>
<reference evidence="4" key="1">
    <citation type="journal article" date="2020" name="Stud. Mycol.">
        <title>101 Dothideomycetes genomes: a test case for predicting lifestyles and emergence of pathogens.</title>
        <authorList>
            <person name="Haridas S."/>
            <person name="Albert R."/>
            <person name="Binder M."/>
            <person name="Bloem J."/>
            <person name="Labutti K."/>
            <person name="Salamov A."/>
            <person name="Andreopoulos B."/>
            <person name="Baker S."/>
            <person name="Barry K."/>
            <person name="Bills G."/>
            <person name="Bluhm B."/>
            <person name="Cannon C."/>
            <person name="Castanera R."/>
            <person name="Culley D."/>
            <person name="Daum C."/>
            <person name="Ezra D."/>
            <person name="Gonzalez J."/>
            <person name="Henrissat B."/>
            <person name="Kuo A."/>
            <person name="Liang C."/>
            <person name="Lipzen A."/>
            <person name="Lutzoni F."/>
            <person name="Magnuson J."/>
            <person name="Mondo S."/>
            <person name="Nolan M."/>
            <person name="Ohm R."/>
            <person name="Pangilinan J."/>
            <person name="Park H.-J."/>
            <person name="Ramirez L."/>
            <person name="Alfaro M."/>
            <person name="Sun H."/>
            <person name="Tritt A."/>
            <person name="Yoshinaga Y."/>
            <person name="Zwiers L.-H."/>
            <person name="Turgeon B."/>
            <person name="Goodwin S."/>
            <person name="Spatafora J."/>
            <person name="Crous P."/>
            <person name="Grigoriev I."/>
        </authorList>
    </citation>
    <scope>NUCLEOTIDE SEQUENCE</scope>
    <source>
        <strain evidence="4">CBS 627.86</strain>
    </source>
</reference>
<protein>
    <recommendedName>
        <fullName evidence="3">DUF7820 domain-containing protein</fullName>
    </recommendedName>
</protein>
<keyword evidence="2" id="KW-0812">Transmembrane</keyword>
<keyword evidence="5" id="KW-1185">Reference proteome</keyword>
<sequence length="614" mass="67561">MDGVSTAALIGSALAAATKSVKTLKELSEKYKNANQSIQLLIARLSTLRAALAQLHAFFASEGAARVGTLQLQSDIEAAIRPCNAIIVVLGNSIEQAQSGWLSGRLRYLWDESAIKEHSIHLDSQVAALNLLLQVVQFSTVQQQRAILDRGRTRRILQRARDDASSYVARSSLRLSSTQSMVHLDFNEILLKSDVYRGATDGSHEQGSANVDIDQEQDTSMQMDHQDRGEKELAPFTDQILVRQEFPKKIQSERHWRSSRVLQCCSKPAFLLTLALAVLLIVILSAVLAFVLANHKNRVSGPTKGSKDRFTSTRASTVTLFDATPMPTPSNLPPIPAGPFALPMEASSEKSTSCLTNSSQTFAWSCNMNTTMTLIINGTKESQTMSLDPGARPDGILEYGAQPPVWKDIILQLVTDLDSPMNGPAFLATTQYDKMVILQREELASNSTSENKRQIDGSRSSVLPGDSPWFCHWNLTYVEAFIYVQQNSSAATRTGSLVSTAATAFSAPTQTSNSSPRLPEYPRVVKVEERRLPGAPLPYCQLMSVLDNMQVMAAKDVSGGVIMVQLQEQDPDLDKFAQENGLSRRLTTSAEQKKEEWKKRKEPAGACHCQWIFS</sequence>
<dbReference type="Proteomes" id="UP000799770">
    <property type="component" value="Unassembled WGS sequence"/>
</dbReference>
<dbReference type="AlphaFoldDB" id="A0A6A5YI41"/>
<keyword evidence="2" id="KW-1133">Transmembrane helix</keyword>
<dbReference type="Pfam" id="PF25130">
    <property type="entry name" value="DUF7820"/>
    <property type="match status" value="1"/>
</dbReference>
<dbReference type="EMBL" id="ML977370">
    <property type="protein sequence ID" value="KAF2105881.1"/>
    <property type="molecule type" value="Genomic_DNA"/>
</dbReference>
<gene>
    <name evidence="4" type="ORF">BDV96DRAFT_355255</name>
</gene>
<evidence type="ECO:0000259" key="3">
    <source>
        <dbReference type="Pfam" id="PF25130"/>
    </source>
</evidence>
<evidence type="ECO:0000256" key="1">
    <source>
        <dbReference type="SAM" id="Coils"/>
    </source>
</evidence>
<evidence type="ECO:0000313" key="5">
    <source>
        <dbReference type="Proteomes" id="UP000799770"/>
    </source>
</evidence>
<dbReference type="PANTHER" id="PTHR42078:SF1">
    <property type="entry name" value="GLUCAN 1, 4-ALPHA-GLUCOSIDASE"/>
    <property type="match status" value="1"/>
</dbReference>
<feature type="domain" description="DUF7820" evidence="3">
    <location>
        <begin position="317"/>
        <end position="612"/>
    </location>
</feature>
<evidence type="ECO:0000256" key="2">
    <source>
        <dbReference type="SAM" id="Phobius"/>
    </source>
</evidence>
<dbReference type="InterPro" id="IPR056722">
    <property type="entry name" value="DUF7820"/>
</dbReference>
<evidence type="ECO:0000313" key="4">
    <source>
        <dbReference type="EMBL" id="KAF2105881.1"/>
    </source>
</evidence>
<name>A0A6A5YI41_9PLEO</name>
<accession>A0A6A5YI41</accession>
<dbReference type="OrthoDB" id="5384459at2759"/>
<feature type="coiled-coil region" evidence="1">
    <location>
        <begin position="14"/>
        <end position="44"/>
    </location>
</feature>
<proteinExistence type="predicted"/>